<dbReference type="GO" id="GO:0005829">
    <property type="term" value="C:cytosol"/>
    <property type="evidence" value="ECO:0007669"/>
    <property type="project" value="GOC"/>
</dbReference>
<dbReference type="InterPro" id="IPR023584">
    <property type="entry name" value="Ribosome_recyc_fac_dom"/>
</dbReference>
<dbReference type="PANTHER" id="PTHR20982">
    <property type="entry name" value="RIBOSOME RECYCLING FACTOR"/>
    <property type="match status" value="1"/>
</dbReference>
<sequence>MSTDEIRCFIESKMSKSIDVLVSNLAKIRTGRAHIGILDHISVDYYGSSTLINKIANVNLLDARNIQVVPYEKNMINIIEKAIRESDLGLNPISFGDSIKVPMPPLTEERRKSLVKVVKAEGEETKVAIRNIRREANDLLKKMVKDKEISEDEEKRSQDSIQKITDQKIILIGQIISKKETEVMAI</sequence>
<dbReference type="CDD" id="cd00520">
    <property type="entry name" value="RRF"/>
    <property type="match status" value="1"/>
</dbReference>
<keyword evidence="3 6" id="KW-0963">Cytoplasm</keyword>
<dbReference type="RefSeq" id="WP_015389513.1">
    <property type="nucleotide sequence ID" value="NC_020284.1"/>
</dbReference>
<feature type="domain" description="Ribosome recycling factor" evidence="7">
    <location>
        <begin position="23"/>
        <end position="184"/>
    </location>
</feature>
<evidence type="ECO:0000256" key="3">
    <source>
        <dbReference type="ARBA" id="ARBA00022490"/>
    </source>
</evidence>
<evidence type="ECO:0000259" key="7">
    <source>
        <dbReference type="Pfam" id="PF01765"/>
    </source>
</evidence>
<dbReference type="EMBL" id="CP003806">
    <property type="protein sequence ID" value="AGF49028.1"/>
    <property type="molecule type" value="Genomic_DNA"/>
</dbReference>
<proteinExistence type="inferred from homology"/>
<dbReference type="FunFam" id="1.10.132.20:FF:000001">
    <property type="entry name" value="Ribosome-recycling factor"/>
    <property type="match status" value="1"/>
</dbReference>
<evidence type="ECO:0000256" key="6">
    <source>
        <dbReference type="HAMAP-Rule" id="MF_00040"/>
    </source>
</evidence>
<reference evidence="8 9" key="1">
    <citation type="journal article" date="2013" name="Genome Biol. Evol.">
        <title>Genome evolution and phylogenomic analysis of candidatus kinetoplastibacterium, the betaproteobacterial endosymbionts of strigomonas and angomonas.</title>
        <authorList>
            <person name="Alves J.M."/>
            <person name="Serrano M.G."/>
            <person name="Maia da Silva F."/>
            <person name="Voegtly L.J."/>
            <person name="Matveyev A.V."/>
            <person name="Teixeira M.M."/>
            <person name="Camargo E.P."/>
            <person name="Buck G.A."/>
        </authorList>
    </citation>
    <scope>NUCLEOTIDE SEQUENCE [LARGE SCALE GENOMIC DNA]</scope>
    <source>
        <strain evidence="8 9">TCC219</strain>
    </source>
</reference>
<name>M1L8W9_9PROT</name>
<dbReference type="InterPro" id="IPR002661">
    <property type="entry name" value="Ribosome_recyc_fac"/>
</dbReference>
<gene>
    <name evidence="6" type="primary">frr</name>
    <name evidence="8" type="ORF">ST1E_0632</name>
</gene>
<dbReference type="Proteomes" id="UP000011658">
    <property type="component" value="Chromosome"/>
</dbReference>
<dbReference type="HAMAP" id="MF_00040">
    <property type="entry name" value="RRF"/>
    <property type="match status" value="1"/>
</dbReference>
<dbReference type="KEGG" id="kga:ST1E_0632"/>
<evidence type="ECO:0000313" key="8">
    <source>
        <dbReference type="EMBL" id="AGF49028.1"/>
    </source>
</evidence>
<dbReference type="GO" id="GO:0002184">
    <property type="term" value="P:cytoplasmic translational termination"/>
    <property type="evidence" value="ECO:0007669"/>
    <property type="project" value="TreeGrafter"/>
</dbReference>
<evidence type="ECO:0000256" key="1">
    <source>
        <dbReference type="ARBA" id="ARBA00004496"/>
    </source>
</evidence>
<evidence type="ECO:0000313" key="9">
    <source>
        <dbReference type="Proteomes" id="UP000011658"/>
    </source>
</evidence>
<dbReference type="AlphaFoldDB" id="M1L8W9"/>
<dbReference type="SUPFAM" id="SSF55194">
    <property type="entry name" value="Ribosome recycling factor, RRF"/>
    <property type="match status" value="1"/>
</dbReference>
<dbReference type="eggNOG" id="COG0233">
    <property type="taxonomic scope" value="Bacteria"/>
</dbReference>
<dbReference type="Gene3D" id="3.30.1360.40">
    <property type="match status" value="1"/>
</dbReference>
<protein>
    <recommendedName>
        <fullName evidence="6">Ribosome-recycling factor</fullName>
        <shortName evidence="6">RRF</shortName>
    </recommendedName>
    <alternativeName>
        <fullName evidence="6">Ribosome-releasing factor</fullName>
    </alternativeName>
</protein>
<dbReference type="InterPro" id="IPR036191">
    <property type="entry name" value="RRF_sf"/>
</dbReference>
<dbReference type="FunFam" id="3.30.1360.40:FF:000001">
    <property type="entry name" value="Ribosome-recycling factor"/>
    <property type="match status" value="1"/>
</dbReference>
<dbReference type="PANTHER" id="PTHR20982:SF3">
    <property type="entry name" value="MITOCHONDRIAL RIBOSOME RECYCLING FACTOR PSEUDO 1"/>
    <property type="match status" value="1"/>
</dbReference>
<organism evidence="8 9">
    <name type="scientific">Candidatus Kinetoplastidibacterium galati TCC219</name>
    <dbReference type="NCBI Taxonomy" id="1208921"/>
    <lineage>
        <taxon>Bacteria</taxon>
        <taxon>Pseudomonadati</taxon>
        <taxon>Pseudomonadota</taxon>
        <taxon>Betaproteobacteria</taxon>
        <taxon>Candidatus Kinetoplastidibacterium</taxon>
    </lineage>
</organism>
<dbReference type="HOGENOM" id="CLU_073981_2_0_4"/>
<comment type="subcellular location">
    <subcellularLocation>
        <location evidence="1 6">Cytoplasm</location>
    </subcellularLocation>
</comment>
<evidence type="ECO:0000256" key="2">
    <source>
        <dbReference type="ARBA" id="ARBA00005912"/>
    </source>
</evidence>
<accession>M1L8W9</accession>
<dbReference type="GO" id="GO:0043023">
    <property type="term" value="F:ribosomal large subunit binding"/>
    <property type="evidence" value="ECO:0007669"/>
    <property type="project" value="TreeGrafter"/>
</dbReference>
<dbReference type="STRING" id="1208921.ST1E_0632"/>
<dbReference type="Gene3D" id="1.10.132.20">
    <property type="entry name" value="Ribosome-recycling factor"/>
    <property type="match status" value="1"/>
</dbReference>
<evidence type="ECO:0000256" key="5">
    <source>
        <dbReference type="ARBA" id="ARBA00025050"/>
    </source>
</evidence>
<dbReference type="PATRIC" id="fig|1208921.3.peg.308"/>
<dbReference type="Pfam" id="PF01765">
    <property type="entry name" value="RRF"/>
    <property type="match status" value="1"/>
</dbReference>
<comment type="similarity">
    <text evidence="2 6">Belongs to the RRF family.</text>
</comment>
<dbReference type="NCBIfam" id="TIGR00496">
    <property type="entry name" value="frr"/>
    <property type="match status" value="1"/>
</dbReference>
<evidence type="ECO:0000256" key="4">
    <source>
        <dbReference type="ARBA" id="ARBA00022917"/>
    </source>
</evidence>
<keyword evidence="4 6" id="KW-0648">Protein biosynthesis</keyword>
<dbReference type="OrthoDB" id="9804006at2"/>
<keyword evidence="9" id="KW-1185">Reference proteome</keyword>
<comment type="function">
    <text evidence="5 6">Responsible for the release of ribosomes from messenger RNA at the termination of protein biosynthesis. May increase the efficiency of translation by recycling ribosomes from one round of translation to another.</text>
</comment>